<evidence type="ECO:0000256" key="3">
    <source>
        <dbReference type="ARBA" id="ARBA00022617"/>
    </source>
</evidence>
<evidence type="ECO:0000256" key="5">
    <source>
        <dbReference type="ARBA" id="ARBA00023002"/>
    </source>
</evidence>
<dbReference type="PANTHER" id="PTHR47955">
    <property type="entry name" value="CYTOCHROME P450 FAMILY 71 PROTEIN"/>
    <property type="match status" value="1"/>
</dbReference>
<dbReference type="InterPro" id="IPR036396">
    <property type="entry name" value="Cyt_P450_sf"/>
</dbReference>
<keyword evidence="3 8" id="KW-0349">Heme</keyword>
<keyword evidence="7 9" id="KW-0503">Monooxygenase</keyword>
<evidence type="ECO:0000256" key="8">
    <source>
        <dbReference type="PIRSR" id="PIRSR602401-1"/>
    </source>
</evidence>
<accession>A0AAV0M3M4</accession>
<dbReference type="GO" id="GO:0004497">
    <property type="term" value="F:monooxygenase activity"/>
    <property type="evidence" value="ECO:0007669"/>
    <property type="project" value="UniProtKB-KW"/>
</dbReference>
<dbReference type="Pfam" id="PF00067">
    <property type="entry name" value="p450"/>
    <property type="match status" value="1"/>
</dbReference>
<keyword evidence="6 8" id="KW-0408">Iron</keyword>
<dbReference type="InterPro" id="IPR001128">
    <property type="entry name" value="Cyt_P450"/>
</dbReference>
<evidence type="ECO:0000256" key="1">
    <source>
        <dbReference type="ARBA" id="ARBA00001971"/>
    </source>
</evidence>
<name>A0AAV0M3M4_9ROSI</name>
<evidence type="ECO:0000256" key="4">
    <source>
        <dbReference type="ARBA" id="ARBA00022723"/>
    </source>
</evidence>
<gene>
    <name evidence="10" type="ORF">LITE_LOCUS26690</name>
</gene>
<evidence type="ECO:0000256" key="2">
    <source>
        <dbReference type="ARBA" id="ARBA00010617"/>
    </source>
</evidence>
<dbReference type="PANTHER" id="PTHR47955:SF8">
    <property type="entry name" value="CYTOCHROME P450 71D11-LIKE"/>
    <property type="match status" value="1"/>
</dbReference>
<dbReference type="PRINTS" id="PR00463">
    <property type="entry name" value="EP450I"/>
</dbReference>
<dbReference type="SUPFAM" id="SSF48264">
    <property type="entry name" value="Cytochrome P450"/>
    <property type="match status" value="1"/>
</dbReference>
<dbReference type="InterPro" id="IPR017972">
    <property type="entry name" value="Cyt_P450_CS"/>
</dbReference>
<organism evidence="10 11">
    <name type="scientific">Linum tenue</name>
    <dbReference type="NCBI Taxonomy" id="586396"/>
    <lineage>
        <taxon>Eukaryota</taxon>
        <taxon>Viridiplantae</taxon>
        <taxon>Streptophyta</taxon>
        <taxon>Embryophyta</taxon>
        <taxon>Tracheophyta</taxon>
        <taxon>Spermatophyta</taxon>
        <taxon>Magnoliopsida</taxon>
        <taxon>eudicotyledons</taxon>
        <taxon>Gunneridae</taxon>
        <taxon>Pentapetalae</taxon>
        <taxon>rosids</taxon>
        <taxon>fabids</taxon>
        <taxon>Malpighiales</taxon>
        <taxon>Linaceae</taxon>
        <taxon>Linum</taxon>
    </lineage>
</organism>
<keyword evidence="5 9" id="KW-0560">Oxidoreductase</keyword>
<keyword evidence="11" id="KW-1185">Reference proteome</keyword>
<sequence>MCLLITILGIVFGTRVTRRRKKRASSRNSPPGPRRLPIIGNLHQLVLLGGQLPLHQRLRELARAHGPVMRLQLGQLRHVVVTSAEAAEQVMRTHDLAFASRPSSLVLEILTYGRRDLAFAPYGDHWRRMRKLCVVELLSARRVLSFRPHRMEEASKLVAAISRSSSHEGVRLKPILGTFANAVVCRAAFGKPLKLVALLDDAMVTAGGFRLSDVFPGLEFLAVVSGYRSKIEAHHRLLDSLLDEVINDHMAKRRTNSTAKATDGDQTTEDLVDVLLNLQQNADPASPITMEAVKAVLQDMFLAGTDTTTRTIEWAMAEMMKNPSAMQKAQTEARSVFSDNVTEEGLHELEYLDAVIKETLRLHPPGPFLIPRESREEANVGGFDIPVRSQVLVNVWAIGRDPRYWNEADKFSPERFLNSTTDYRGAHFQFLPFGAGRRMCPGIQFGMVVVQLALANLLFHFDWKLPNEMKPEDLDLTEEFSDNALKMRETLLLIPVARRIGSP</sequence>
<dbReference type="InterPro" id="IPR002401">
    <property type="entry name" value="Cyt_P450_E_grp-I"/>
</dbReference>
<evidence type="ECO:0000313" key="10">
    <source>
        <dbReference type="EMBL" id="CAI0440975.1"/>
    </source>
</evidence>
<dbReference type="CDD" id="cd11072">
    <property type="entry name" value="CYP71-like"/>
    <property type="match status" value="1"/>
</dbReference>
<proteinExistence type="inferred from homology"/>
<dbReference type="Gene3D" id="1.10.630.10">
    <property type="entry name" value="Cytochrome P450"/>
    <property type="match status" value="1"/>
</dbReference>
<comment type="similarity">
    <text evidence="2 9">Belongs to the cytochrome P450 family.</text>
</comment>
<protein>
    <recommendedName>
        <fullName evidence="12">Cytochrome P450</fullName>
    </recommendedName>
</protein>
<dbReference type="FunFam" id="1.10.630.10:FF:000043">
    <property type="entry name" value="Cytochrome P450 99A2"/>
    <property type="match status" value="1"/>
</dbReference>
<dbReference type="PROSITE" id="PS00086">
    <property type="entry name" value="CYTOCHROME_P450"/>
    <property type="match status" value="1"/>
</dbReference>
<dbReference type="AlphaFoldDB" id="A0AAV0M3M4"/>
<dbReference type="GO" id="GO:0016705">
    <property type="term" value="F:oxidoreductase activity, acting on paired donors, with incorporation or reduction of molecular oxygen"/>
    <property type="evidence" value="ECO:0007669"/>
    <property type="project" value="InterPro"/>
</dbReference>
<dbReference type="Proteomes" id="UP001154282">
    <property type="component" value="Unassembled WGS sequence"/>
</dbReference>
<dbReference type="GO" id="GO:0020037">
    <property type="term" value="F:heme binding"/>
    <property type="evidence" value="ECO:0007669"/>
    <property type="project" value="InterPro"/>
</dbReference>
<reference evidence="10" key="1">
    <citation type="submission" date="2022-08" db="EMBL/GenBank/DDBJ databases">
        <authorList>
            <person name="Gutierrez-Valencia J."/>
        </authorList>
    </citation>
    <scope>NUCLEOTIDE SEQUENCE</scope>
</reference>
<dbReference type="PRINTS" id="PR00385">
    <property type="entry name" value="P450"/>
</dbReference>
<comment type="caution">
    <text evidence="10">The sequence shown here is derived from an EMBL/GenBank/DDBJ whole genome shotgun (WGS) entry which is preliminary data.</text>
</comment>
<keyword evidence="4 8" id="KW-0479">Metal-binding</keyword>
<feature type="binding site" description="axial binding residue" evidence="8">
    <location>
        <position position="440"/>
    </location>
    <ligand>
        <name>heme</name>
        <dbReference type="ChEBI" id="CHEBI:30413"/>
    </ligand>
    <ligandPart>
        <name>Fe</name>
        <dbReference type="ChEBI" id="CHEBI:18248"/>
    </ligandPart>
</feature>
<comment type="cofactor">
    <cofactor evidence="1 8">
        <name>heme</name>
        <dbReference type="ChEBI" id="CHEBI:30413"/>
    </cofactor>
</comment>
<evidence type="ECO:0000256" key="9">
    <source>
        <dbReference type="RuleBase" id="RU000461"/>
    </source>
</evidence>
<evidence type="ECO:0000256" key="6">
    <source>
        <dbReference type="ARBA" id="ARBA00023004"/>
    </source>
</evidence>
<evidence type="ECO:0000313" key="11">
    <source>
        <dbReference type="Proteomes" id="UP001154282"/>
    </source>
</evidence>
<dbReference type="EMBL" id="CAMGYJ010000007">
    <property type="protein sequence ID" value="CAI0440975.1"/>
    <property type="molecule type" value="Genomic_DNA"/>
</dbReference>
<dbReference type="GO" id="GO:0005506">
    <property type="term" value="F:iron ion binding"/>
    <property type="evidence" value="ECO:0007669"/>
    <property type="project" value="InterPro"/>
</dbReference>
<evidence type="ECO:0000256" key="7">
    <source>
        <dbReference type="ARBA" id="ARBA00023033"/>
    </source>
</evidence>
<evidence type="ECO:0008006" key="12">
    <source>
        <dbReference type="Google" id="ProtNLM"/>
    </source>
</evidence>